<dbReference type="NCBIfam" id="TIGR01068">
    <property type="entry name" value="thioredoxin"/>
    <property type="match status" value="1"/>
</dbReference>
<keyword evidence="3" id="KW-1015">Disulfide bond</keyword>
<dbReference type="PANTHER" id="PTHR45663:SF11">
    <property type="entry name" value="GEO12009P1"/>
    <property type="match status" value="1"/>
</dbReference>
<feature type="domain" description="Thioredoxin" evidence="5">
    <location>
        <begin position="16"/>
        <end position="128"/>
    </location>
</feature>
<dbReference type="InterPro" id="IPR013766">
    <property type="entry name" value="Thioredoxin_domain"/>
</dbReference>
<evidence type="ECO:0000256" key="4">
    <source>
        <dbReference type="ARBA" id="ARBA00023284"/>
    </source>
</evidence>
<evidence type="ECO:0000259" key="5">
    <source>
        <dbReference type="PROSITE" id="PS51352"/>
    </source>
</evidence>
<dbReference type="EMBL" id="VSSQ01064652">
    <property type="protein sequence ID" value="MPN17502.1"/>
    <property type="molecule type" value="Genomic_DNA"/>
</dbReference>
<dbReference type="InterPro" id="IPR036249">
    <property type="entry name" value="Thioredoxin-like_sf"/>
</dbReference>
<dbReference type="CDD" id="cd02947">
    <property type="entry name" value="TRX_family"/>
    <property type="match status" value="1"/>
</dbReference>
<protein>
    <submittedName>
        <fullName evidence="6">Thioredoxin</fullName>
    </submittedName>
</protein>
<dbReference type="Pfam" id="PF00085">
    <property type="entry name" value="Thioredoxin"/>
    <property type="match status" value="1"/>
</dbReference>
<evidence type="ECO:0000256" key="1">
    <source>
        <dbReference type="ARBA" id="ARBA00022448"/>
    </source>
</evidence>
<organism evidence="6">
    <name type="scientific">bioreactor metagenome</name>
    <dbReference type="NCBI Taxonomy" id="1076179"/>
    <lineage>
        <taxon>unclassified sequences</taxon>
        <taxon>metagenomes</taxon>
        <taxon>ecological metagenomes</taxon>
    </lineage>
</organism>
<keyword evidence="2" id="KW-0249">Electron transport</keyword>
<dbReference type="GO" id="GO:0015035">
    <property type="term" value="F:protein-disulfide reductase activity"/>
    <property type="evidence" value="ECO:0007669"/>
    <property type="project" value="InterPro"/>
</dbReference>
<sequence>MIKDICAGERFLANLLLESKMNEPIHVTDAAFEKTVLQSTLPVIVDFWAPWCGPCRMVAPILDKIAKEQEGKLVIAKVNTDENAEWAQKYGVQGIPTMLFISGGKVVHQQVGALPEPMLRQVLDTFLSTVAAAN</sequence>
<dbReference type="PRINTS" id="PR00421">
    <property type="entry name" value="THIOREDOXIN"/>
</dbReference>
<dbReference type="PROSITE" id="PS51352">
    <property type="entry name" value="THIOREDOXIN_2"/>
    <property type="match status" value="1"/>
</dbReference>
<evidence type="ECO:0000256" key="3">
    <source>
        <dbReference type="ARBA" id="ARBA00023157"/>
    </source>
</evidence>
<comment type="caution">
    <text evidence="6">The sequence shown here is derived from an EMBL/GenBank/DDBJ whole genome shotgun (WGS) entry which is preliminary data.</text>
</comment>
<dbReference type="PROSITE" id="PS00194">
    <property type="entry name" value="THIOREDOXIN_1"/>
    <property type="match status" value="1"/>
</dbReference>
<keyword evidence="4" id="KW-0676">Redox-active center</keyword>
<accession>A0A645FV20</accession>
<dbReference type="InterPro" id="IPR017937">
    <property type="entry name" value="Thioredoxin_CS"/>
</dbReference>
<evidence type="ECO:0000313" key="6">
    <source>
        <dbReference type="EMBL" id="MPN17502.1"/>
    </source>
</evidence>
<dbReference type="GO" id="GO:0005829">
    <property type="term" value="C:cytosol"/>
    <property type="evidence" value="ECO:0007669"/>
    <property type="project" value="TreeGrafter"/>
</dbReference>
<proteinExistence type="predicted"/>
<evidence type="ECO:0000256" key="2">
    <source>
        <dbReference type="ARBA" id="ARBA00022982"/>
    </source>
</evidence>
<dbReference type="PANTHER" id="PTHR45663">
    <property type="entry name" value="GEO12009P1"/>
    <property type="match status" value="1"/>
</dbReference>
<dbReference type="FunFam" id="3.40.30.10:FF:000001">
    <property type="entry name" value="Thioredoxin"/>
    <property type="match status" value="1"/>
</dbReference>
<dbReference type="SUPFAM" id="SSF52833">
    <property type="entry name" value="Thioredoxin-like"/>
    <property type="match status" value="1"/>
</dbReference>
<dbReference type="AlphaFoldDB" id="A0A645FV20"/>
<dbReference type="GO" id="GO:0045454">
    <property type="term" value="P:cell redox homeostasis"/>
    <property type="evidence" value="ECO:0007669"/>
    <property type="project" value="TreeGrafter"/>
</dbReference>
<gene>
    <name evidence="6" type="primary">trxA_72</name>
    <name evidence="6" type="ORF">SDC9_164856</name>
</gene>
<keyword evidence="1" id="KW-0813">Transport</keyword>
<dbReference type="Gene3D" id="3.40.30.10">
    <property type="entry name" value="Glutaredoxin"/>
    <property type="match status" value="1"/>
</dbReference>
<reference evidence="6" key="1">
    <citation type="submission" date="2019-08" db="EMBL/GenBank/DDBJ databases">
        <authorList>
            <person name="Kucharzyk K."/>
            <person name="Murdoch R.W."/>
            <person name="Higgins S."/>
            <person name="Loffler F."/>
        </authorList>
    </citation>
    <scope>NUCLEOTIDE SEQUENCE</scope>
</reference>
<name>A0A645FV20_9ZZZZ</name>
<dbReference type="InterPro" id="IPR005746">
    <property type="entry name" value="Thioredoxin"/>
</dbReference>